<dbReference type="SUPFAM" id="SSF53474">
    <property type="entry name" value="alpha/beta-Hydrolases"/>
    <property type="match status" value="1"/>
</dbReference>
<evidence type="ECO:0000256" key="1">
    <source>
        <dbReference type="ARBA" id="ARBA00022801"/>
    </source>
</evidence>
<sequence>MIDLPDRAVPLYLRLSRANRPYATAEGARQRLQDTILRPRSYGPPRWLRRDVHLEVAHDRHWPVYTLTPATGAAPTGGVVYVHGGGWVNQISPHHWKLAADIAAEAGVTVTVPIYPLLPYGSAAQVGQWVVELVRRSFDTRGPTCLAGDSAGGQIALSATLRLRDAGIVLPRTVLISPALDLTWSNPRIPQVQPSDPWLGRPGGHFFADAWRGELPMTDPVVSPLFGDFTGLGPLSVFSGTRDILNPDAHLLVAKARSAGVQVDFHEAFGQVHVYPLVPTRAGREAAQAVVEGLKIACRG</sequence>
<proteinExistence type="predicted"/>
<protein>
    <submittedName>
        <fullName evidence="3">Alpha/beta hydrolase fold-3 domain protein</fullName>
    </submittedName>
</protein>
<gene>
    <name evidence="3" type="ordered locus">Krad_2667</name>
</gene>
<dbReference type="OrthoDB" id="128186at2"/>
<accession>A6WBF0</accession>
<evidence type="ECO:0000313" key="3">
    <source>
        <dbReference type="EMBL" id="ABS04139.1"/>
    </source>
</evidence>
<dbReference type="KEGG" id="kra:Krad_2667"/>
<dbReference type="PANTHER" id="PTHR48081">
    <property type="entry name" value="AB HYDROLASE SUPERFAMILY PROTEIN C4A8.06C"/>
    <property type="match status" value="1"/>
</dbReference>
<dbReference type="RefSeq" id="WP_012087627.1">
    <property type="nucleotide sequence ID" value="NC_009664.2"/>
</dbReference>
<dbReference type="EMBL" id="CP000750">
    <property type="protein sequence ID" value="ABS04139.1"/>
    <property type="molecule type" value="Genomic_DNA"/>
</dbReference>
<dbReference type="InterPro" id="IPR013094">
    <property type="entry name" value="AB_hydrolase_3"/>
</dbReference>
<dbReference type="ESTHER" id="kinrd-a6wbf0">
    <property type="family name" value="Hormone-sensitive_lipase_like"/>
</dbReference>
<evidence type="ECO:0000259" key="2">
    <source>
        <dbReference type="Pfam" id="PF07859"/>
    </source>
</evidence>
<dbReference type="Proteomes" id="UP000001116">
    <property type="component" value="Chromosome"/>
</dbReference>
<organism evidence="3 4">
    <name type="scientific">Kineococcus radiotolerans (strain ATCC BAA-149 / DSM 14245 / SRS30216)</name>
    <dbReference type="NCBI Taxonomy" id="266940"/>
    <lineage>
        <taxon>Bacteria</taxon>
        <taxon>Bacillati</taxon>
        <taxon>Actinomycetota</taxon>
        <taxon>Actinomycetes</taxon>
        <taxon>Kineosporiales</taxon>
        <taxon>Kineosporiaceae</taxon>
        <taxon>Kineococcus</taxon>
    </lineage>
</organism>
<dbReference type="PANTHER" id="PTHR48081:SF8">
    <property type="entry name" value="ALPHA_BETA HYDROLASE FOLD-3 DOMAIN-CONTAINING PROTEIN-RELATED"/>
    <property type="match status" value="1"/>
</dbReference>
<dbReference type="STRING" id="266940.Krad_2667"/>
<dbReference type="GO" id="GO:0016787">
    <property type="term" value="F:hydrolase activity"/>
    <property type="evidence" value="ECO:0007669"/>
    <property type="project" value="UniProtKB-KW"/>
</dbReference>
<dbReference type="InterPro" id="IPR050300">
    <property type="entry name" value="GDXG_lipolytic_enzyme"/>
</dbReference>
<dbReference type="Pfam" id="PF07859">
    <property type="entry name" value="Abhydrolase_3"/>
    <property type="match status" value="1"/>
</dbReference>
<keyword evidence="1 3" id="KW-0378">Hydrolase</keyword>
<name>A6WBF0_KINRD</name>
<dbReference type="Gene3D" id="3.40.50.1820">
    <property type="entry name" value="alpha/beta hydrolase"/>
    <property type="match status" value="1"/>
</dbReference>
<feature type="domain" description="Alpha/beta hydrolase fold-3" evidence="2">
    <location>
        <begin position="79"/>
        <end position="275"/>
    </location>
</feature>
<reference evidence="4" key="1">
    <citation type="journal article" date="2008" name="PLoS ONE">
        <title>Survival in nuclear waste, extreme resistance, and potential applications gleaned from the genome sequence of Kineococcus radiotolerans SRS30216.</title>
        <authorList>
            <person name="Bagwell C.E."/>
            <person name="Bhat S."/>
            <person name="Hawkins G.M."/>
            <person name="Smith B.W."/>
            <person name="Biswas T."/>
            <person name="Hoover T.R."/>
            <person name="Saunders E."/>
            <person name="Han C.S."/>
            <person name="Tsodikov O.V."/>
            <person name="Shimkets L.J."/>
        </authorList>
    </citation>
    <scope>NUCLEOTIDE SEQUENCE [LARGE SCALE GENOMIC DNA]</scope>
    <source>
        <strain evidence="4">ATCC BAA-149 / DSM 14245 / SRS30216</strain>
    </source>
</reference>
<dbReference type="HOGENOM" id="CLU_012494_13_4_11"/>
<dbReference type="eggNOG" id="COG0657">
    <property type="taxonomic scope" value="Bacteria"/>
</dbReference>
<keyword evidence="4" id="KW-1185">Reference proteome</keyword>
<dbReference type="InterPro" id="IPR029058">
    <property type="entry name" value="AB_hydrolase_fold"/>
</dbReference>
<evidence type="ECO:0000313" key="4">
    <source>
        <dbReference type="Proteomes" id="UP000001116"/>
    </source>
</evidence>
<dbReference type="AlphaFoldDB" id="A6WBF0"/>